<sequence length="38" mass="4412">MLQFLIKTHLFTLISPAKIQPHLPDWPFSDSTYTVIDP</sequence>
<dbReference type="Proteomes" id="UP000055024">
    <property type="component" value="Unassembled WGS sequence"/>
</dbReference>
<keyword evidence="2" id="KW-1185">Reference proteome</keyword>
<reference evidence="1 2" key="1">
    <citation type="submission" date="2015-01" db="EMBL/GenBank/DDBJ databases">
        <title>Evolution of Trichinella species and genotypes.</title>
        <authorList>
            <person name="Korhonen P.K."/>
            <person name="Edoardo P."/>
            <person name="Giuseppe L.R."/>
            <person name="Gasser R.B."/>
        </authorList>
    </citation>
    <scope>NUCLEOTIDE SEQUENCE [LARGE SCALE GENOMIC DNA]</scope>
    <source>
        <strain evidence="1">ISS1029</strain>
    </source>
</reference>
<name>A0A0V1F5B0_9BILA</name>
<organism evidence="1 2">
    <name type="scientific">Trichinella zimbabwensis</name>
    <dbReference type="NCBI Taxonomy" id="268475"/>
    <lineage>
        <taxon>Eukaryota</taxon>
        <taxon>Metazoa</taxon>
        <taxon>Ecdysozoa</taxon>
        <taxon>Nematoda</taxon>
        <taxon>Enoplea</taxon>
        <taxon>Dorylaimia</taxon>
        <taxon>Trichinellida</taxon>
        <taxon>Trichinellidae</taxon>
        <taxon>Trichinella</taxon>
    </lineage>
</organism>
<evidence type="ECO:0000313" key="1">
    <source>
        <dbReference type="EMBL" id="KRY81268.1"/>
    </source>
</evidence>
<gene>
    <name evidence="1" type="ORF">T11_18266</name>
</gene>
<accession>A0A0V1F5B0</accession>
<evidence type="ECO:0000313" key="2">
    <source>
        <dbReference type="Proteomes" id="UP000055024"/>
    </source>
</evidence>
<dbReference type="EMBL" id="JYDP01006508">
    <property type="protein sequence ID" value="KRY81268.1"/>
    <property type="molecule type" value="Genomic_DNA"/>
</dbReference>
<proteinExistence type="predicted"/>
<dbReference type="AlphaFoldDB" id="A0A0V1F5B0"/>
<comment type="caution">
    <text evidence="1">The sequence shown here is derived from an EMBL/GenBank/DDBJ whole genome shotgun (WGS) entry which is preliminary data.</text>
</comment>
<protein>
    <submittedName>
        <fullName evidence="1">Uncharacterized protein</fullName>
    </submittedName>
</protein>